<dbReference type="Proteomes" id="UP001252186">
    <property type="component" value="Unassembled WGS sequence"/>
</dbReference>
<proteinExistence type="predicted"/>
<evidence type="ECO:0000313" key="2">
    <source>
        <dbReference type="EMBL" id="MDT0554102.1"/>
    </source>
</evidence>
<dbReference type="RefSeq" id="WP_311594186.1">
    <property type="nucleotide sequence ID" value="NZ_JAVRHV010000007.1"/>
</dbReference>
<evidence type="ECO:0000256" key="1">
    <source>
        <dbReference type="SAM" id="Phobius"/>
    </source>
</evidence>
<organism evidence="2 3">
    <name type="scientific">Urechidicola vernalis</name>
    <dbReference type="NCBI Taxonomy" id="3075600"/>
    <lineage>
        <taxon>Bacteria</taxon>
        <taxon>Pseudomonadati</taxon>
        <taxon>Bacteroidota</taxon>
        <taxon>Flavobacteriia</taxon>
        <taxon>Flavobacteriales</taxon>
        <taxon>Flavobacteriaceae</taxon>
        <taxon>Urechidicola</taxon>
    </lineage>
</organism>
<dbReference type="EMBL" id="JAVRHV010000007">
    <property type="protein sequence ID" value="MDT0554102.1"/>
    <property type="molecule type" value="Genomic_DNA"/>
</dbReference>
<evidence type="ECO:0000313" key="3">
    <source>
        <dbReference type="Proteomes" id="UP001252186"/>
    </source>
</evidence>
<keyword evidence="1" id="KW-0812">Transmembrane</keyword>
<keyword evidence="1" id="KW-0472">Membrane</keyword>
<comment type="caution">
    <text evidence="2">The sequence shown here is derived from an EMBL/GenBank/DDBJ whole genome shotgun (WGS) entry which is preliminary data.</text>
</comment>
<reference evidence="2 3" key="1">
    <citation type="submission" date="2023-09" db="EMBL/GenBank/DDBJ databases">
        <authorList>
            <person name="Rey-Velasco X."/>
        </authorList>
    </citation>
    <scope>NUCLEOTIDE SEQUENCE [LARGE SCALE GENOMIC DNA]</scope>
    <source>
        <strain evidence="2 3">P050</strain>
    </source>
</reference>
<feature type="transmembrane region" description="Helical" evidence="1">
    <location>
        <begin position="21"/>
        <end position="42"/>
    </location>
</feature>
<keyword evidence="1" id="KW-1133">Transmembrane helix</keyword>
<dbReference type="Pfam" id="PF19578">
    <property type="entry name" value="DUF6090"/>
    <property type="match status" value="1"/>
</dbReference>
<dbReference type="InterPro" id="IPR045749">
    <property type="entry name" value="DUF6090"/>
</dbReference>
<protein>
    <submittedName>
        <fullName evidence="2">DUF6090 family protein</fullName>
    </submittedName>
</protein>
<keyword evidence="3" id="KW-1185">Reference proteome</keyword>
<gene>
    <name evidence="2" type="ORF">RM519_12650</name>
</gene>
<accession>A0ABU2Y8N3</accession>
<sequence>MIKFFRQIRKSLLLENKTGKYFKYAIGEIVLVVIGILIALSINNWNQNQKNIAKKAVLLKALKIEFTSNLKQIDTVLYYDQNVIKYTQKLLQLDSKKSIITLTDSLPIWIQNSDTRWTFDPLNGALRSGISSGEIHLINNDSLSNLLFGWSDFISDFKEGEARTVEAVKKAK</sequence>
<name>A0ABU2Y8N3_9FLAO</name>